<gene>
    <name evidence="2" type="ORF">B0680_00275</name>
</gene>
<keyword evidence="3" id="KW-1185">Reference proteome</keyword>
<dbReference type="RefSeq" id="WP_078253056.1">
    <property type="nucleotide sequence ID" value="NZ_MUYU01000002.1"/>
</dbReference>
<dbReference type="AlphaFoldDB" id="A0A1T0CVI5"/>
<evidence type="ECO:0000256" key="1">
    <source>
        <dbReference type="SAM" id="SignalP"/>
    </source>
</evidence>
<dbReference type="Proteomes" id="UP000189800">
    <property type="component" value="Unassembled WGS sequence"/>
</dbReference>
<protein>
    <recommendedName>
        <fullName evidence="4">Lipoprotein</fullName>
    </recommendedName>
</protein>
<evidence type="ECO:0008006" key="4">
    <source>
        <dbReference type="Google" id="ProtNLM"/>
    </source>
</evidence>
<sequence>MKKIFGAAILAAVAMTGCATSTGTTGATTTAGDAAAIGVGTATNVGMAIFQQAVDAKCRTELNNQTIYKTATLVLTSDQKTALENNICGCVSEKAPQSVTITEVAQAAVSPAARTQVVASAVAKTINACATSFLGK</sequence>
<name>A0A1T0CVI5_9GAMM</name>
<organism evidence="2 3">
    <name type="scientific">Moraxella pluranimalium</name>
    <dbReference type="NCBI Taxonomy" id="470453"/>
    <lineage>
        <taxon>Bacteria</taxon>
        <taxon>Pseudomonadati</taxon>
        <taxon>Pseudomonadota</taxon>
        <taxon>Gammaproteobacteria</taxon>
        <taxon>Moraxellales</taxon>
        <taxon>Moraxellaceae</taxon>
        <taxon>Moraxella</taxon>
    </lineage>
</organism>
<reference evidence="2 3" key="1">
    <citation type="submission" date="2017-02" db="EMBL/GenBank/DDBJ databases">
        <title>Draft genome sequence of Moraxella pluranimalium CCUG 54913T type strain.</title>
        <authorList>
            <person name="Salva-Serra F."/>
            <person name="Engstrom-Jakobsson H."/>
            <person name="Thorell K."/>
            <person name="Jaen-Luchoro D."/>
            <person name="Gonzales-Siles L."/>
            <person name="Karlsson R."/>
            <person name="Yazdan S."/>
            <person name="Boulund F."/>
            <person name="Johnning A."/>
            <person name="Engstrand L."/>
            <person name="Kristiansson E."/>
            <person name="Moore E."/>
        </authorList>
    </citation>
    <scope>NUCLEOTIDE SEQUENCE [LARGE SCALE GENOMIC DNA]</scope>
    <source>
        <strain evidence="2 3">CCUG 54913</strain>
    </source>
</reference>
<accession>A0A1T0CVI5</accession>
<dbReference type="OrthoDB" id="8607029at2"/>
<keyword evidence="1" id="KW-0732">Signal</keyword>
<proteinExistence type="predicted"/>
<feature type="chain" id="PRO_5012413678" description="Lipoprotein" evidence="1">
    <location>
        <begin position="20"/>
        <end position="136"/>
    </location>
</feature>
<comment type="caution">
    <text evidence="2">The sequence shown here is derived from an EMBL/GenBank/DDBJ whole genome shotgun (WGS) entry which is preliminary data.</text>
</comment>
<evidence type="ECO:0000313" key="3">
    <source>
        <dbReference type="Proteomes" id="UP000189800"/>
    </source>
</evidence>
<dbReference type="EMBL" id="MUYU01000002">
    <property type="protein sequence ID" value="OOS26259.1"/>
    <property type="molecule type" value="Genomic_DNA"/>
</dbReference>
<dbReference type="STRING" id="470453.B0680_00275"/>
<dbReference type="PROSITE" id="PS51257">
    <property type="entry name" value="PROKAR_LIPOPROTEIN"/>
    <property type="match status" value="1"/>
</dbReference>
<evidence type="ECO:0000313" key="2">
    <source>
        <dbReference type="EMBL" id="OOS26259.1"/>
    </source>
</evidence>
<feature type="signal peptide" evidence="1">
    <location>
        <begin position="1"/>
        <end position="19"/>
    </location>
</feature>